<dbReference type="GO" id="GO:0016846">
    <property type="term" value="F:carbon-sulfur lyase activity"/>
    <property type="evidence" value="ECO:0007669"/>
    <property type="project" value="InterPro"/>
</dbReference>
<dbReference type="SUPFAM" id="SSF51316">
    <property type="entry name" value="Mss4-like"/>
    <property type="match status" value="1"/>
</dbReference>
<reference evidence="10" key="1">
    <citation type="submission" date="2015-09" db="EMBL/GenBank/DDBJ databases">
        <authorList>
            <person name="Fill T.P."/>
            <person name="Baretta J.F."/>
            <person name="de Almeida L.G."/>
            <person name="Rocha M."/>
            <person name="de Souza D.H."/>
            <person name="Malavazi I."/>
            <person name="Cerdeira L.T."/>
            <person name="Hong H."/>
            <person name="Samborskyy M."/>
            <person name="de Vasconcelos A.T."/>
            <person name="Leadlay P."/>
            <person name="Rodrigues-Filho E."/>
        </authorList>
    </citation>
    <scope>NUCLEOTIDE SEQUENCE [LARGE SCALE GENOMIC DNA]</scope>
    <source>
        <strain evidence="10">LaBioMMi 136</strain>
    </source>
</reference>
<feature type="compositionally biased region" description="Basic and acidic residues" evidence="5">
    <location>
        <begin position="297"/>
        <end position="315"/>
    </location>
</feature>
<feature type="domain" description="SWIM-type" evidence="7">
    <location>
        <begin position="354"/>
        <end position="388"/>
    </location>
</feature>
<keyword evidence="2" id="KW-0479">Metal-binding</keyword>
<evidence type="ECO:0000256" key="1">
    <source>
        <dbReference type="ARBA" id="ARBA00005495"/>
    </source>
</evidence>
<dbReference type="EMBL" id="LJBN01000146">
    <property type="protein sequence ID" value="OOQ86305.1"/>
    <property type="molecule type" value="Genomic_DNA"/>
</dbReference>
<dbReference type="AlphaFoldDB" id="A0A1S9RLD1"/>
<evidence type="ECO:0000313" key="10">
    <source>
        <dbReference type="Proteomes" id="UP000190744"/>
    </source>
</evidence>
<organism evidence="9 10">
    <name type="scientific">Penicillium brasilianum</name>
    <dbReference type="NCBI Taxonomy" id="104259"/>
    <lineage>
        <taxon>Eukaryota</taxon>
        <taxon>Fungi</taxon>
        <taxon>Dikarya</taxon>
        <taxon>Ascomycota</taxon>
        <taxon>Pezizomycotina</taxon>
        <taxon>Eurotiomycetes</taxon>
        <taxon>Eurotiomycetidae</taxon>
        <taxon>Eurotiales</taxon>
        <taxon>Aspergillaceae</taxon>
        <taxon>Penicillium</taxon>
    </lineage>
</organism>
<feature type="compositionally biased region" description="Basic and acidic residues" evidence="5">
    <location>
        <begin position="546"/>
        <end position="555"/>
    </location>
</feature>
<evidence type="ECO:0000259" key="7">
    <source>
        <dbReference type="PROSITE" id="PS50966"/>
    </source>
</evidence>
<feature type="compositionally biased region" description="Low complexity" evidence="5">
    <location>
        <begin position="525"/>
        <end position="543"/>
    </location>
</feature>
<comment type="caution">
    <text evidence="9">The sequence shown here is derived from an EMBL/GenBank/DDBJ whole genome shotgun (WGS) entry which is preliminary data.</text>
</comment>
<dbReference type="InterPro" id="IPR001841">
    <property type="entry name" value="Znf_RING"/>
</dbReference>
<feature type="region of interest" description="Disordered" evidence="5">
    <location>
        <begin position="177"/>
        <end position="315"/>
    </location>
</feature>
<dbReference type="InterPro" id="IPR006913">
    <property type="entry name" value="CENP-V/GFA"/>
</dbReference>
<evidence type="ECO:0000256" key="4">
    <source>
        <dbReference type="PROSITE-ProRule" id="PRU00175"/>
    </source>
</evidence>
<dbReference type="InterPro" id="IPR039903">
    <property type="entry name" value="Zswim2"/>
</dbReference>
<comment type="similarity">
    <text evidence="1">Belongs to the Gfa family.</text>
</comment>
<evidence type="ECO:0000313" key="9">
    <source>
        <dbReference type="EMBL" id="OOQ86305.1"/>
    </source>
</evidence>
<feature type="region of interest" description="Disordered" evidence="5">
    <location>
        <begin position="525"/>
        <end position="555"/>
    </location>
</feature>
<dbReference type="PROSITE" id="PS50089">
    <property type="entry name" value="ZF_RING_2"/>
    <property type="match status" value="1"/>
</dbReference>
<evidence type="ECO:0000259" key="6">
    <source>
        <dbReference type="PROSITE" id="PS50089"/>
    </source>
</evidence>
<evidence type="ECO:0000256" key="3">
    <source>
        <dbReference type="ARBA" id="ARBA00022833"/>
    </source>
</evidence>
<dbReference type="Gene3D" id="3.90.1590.10">
    <property type="entry name" value="glutathione-dependent formaldehyde- activating enzyme (gfa)"/>
    <property type="match status" value="1"/>
</dbReference>
<dbReference type="SUPFAM" id="SSF57850">
    <property type="entry name" value="RING/U-box"/>
    <property type="match status" value="1"/>
</dbReference>
<gene>
    <name evidence="9" type="ORF">PEBR_22900</name>
</gene>
<evidence type="ECO:0000256" key="5">
    <source>
        <dbReference type="SAM" id="MobiDB-lite"/>
    </source>
</evidence>
<protein>
    <submittedName>
        <fullName evidence="9">Uncharacterized protein</fullName>
    </submittedName>
</protein>
<feature type="domain" description="CENP-V/GFA" evidence="8">
    <location>
        <begin position="7"/>
        <end position="117"/>
    </location>
</feature>
<dbReference type="CDD" id="cd16494">
    <property type="entry name" value="RING-CH-C4HC3_ZSWM2"/>
    <property type="match status" value="1"/>
</dbReference>
<accession>A0A1S9RLD1</accession>
<dbReference type="PANTHER" id="PTHR21540:SF0">
    <property type="entry name" value="PHD FAMILY PROTEIN"/>
    <property type="match status" value="1"/>
</dbReference>
<feature type="domain" description="RING-type" evidence="6">
    <location>
        <begin position="438"/>
        <end position="487"/>
    </location>
</feature>
<dbReference type="Pfam" id="PF04828">
    <property type="entry name" value="GFA"/>
    <property type="match status" value="1"/>
</dbReference>
<dbReference type="InterPro" id="IPR011057">
    <property type="entry name" value="Mss4-like_sf"/>
</dbReference>
<name>A0A1S9RLD1_PENBI</name>
<dbReference type="PROSITE" id="PS50966">
    <property type="entry name" value="ZF_SWIM"/>
    <property type="match status" value="1"/>
</dbReference>
<proteinExistence type="inferred from homology"/>
<dbReference type="GO" id="GO:0061630">
    <property type="term" value="F:ubiquitin protein ligase activity"/>
    <property type="evidence" value="ECO:0007669"/>
    <property type="project" value="InterPro"/>
</dbReference>
<evidence type="ECO:0000259" key="8">
    <source>
        <dbReference type="PROSITE" id="PS51891"/>
    </source>
</evidence>
<dbReference type="PROSITE" id="PS51891">
    <property type="entry name" value="CENP_V_GFA"/>
    <property type="match status" value="1"/>
</dbReference>
<keyword evidence="4" id="KW-0863">Zinc-finger</keyword>
<dbReference type="GO" id="GO:0008270">
    <property type="term" value="F:zinc ion binding"/>
    <property type="evidence" value="ECO:0007669"/>
    <property type="project" value="UniProtKB-KW"/>
</dbReference>
<dbReference type="Gene3D" id="3.30.40.10">
    <property type="entry name" value="Zinc/RING finger domain, C3HC4 (zinc finger)"/>
    <property type="match status" value="1"/>
</dbReference>
<evidence type="ECO:0000256" key="2">
    <source>
        <dbReference type="ARBA" id="ARBA00022723"/>
    </source>
</evidence>
<dbReference type="InterPro" id="IPR007527">
    <property type="entry name" value="Znf_SWIM"/>
</dbReference>
<keyword evidence="3" id="KW-0862">Zinc</keyword>
<dbReference type="Proteomes" id="UP000190744">
    <property type="component" value="Unassembled WGS sequence"/>
</dbReference>
<dbReference type="InterPro" id="IPR013083">
    <property type="entry name" value="Znf_RING/FYVE/PHD"/>
</dbReference>
<sequence length="555" mass="61221">MSDLPTITGSCLCQQIRYELSGDPQVRLLCHCDNCRKVSGSSFMANSVYHEDQFRIVSGEEMLKIYKDSNNSSGNVLSRAFCSNCSSPLFITNSVFKGMLTVTSGTMDLEPSKSEWAPEVEVFCKSRREWLPPIEGPRTANYTMHVKPPVSLHSPSNSRILNLSFPQPARSSLRTLFSQHRNESRSSEHPPSMDPIQQYSVGNPGSPSTVIPPNPPPRRGKVLVSSSRATPVKKAAPAKISPAMQRVSASPATPAKRSPKRKAGDAHGPEEGSPTPKSSKASPAKRARPAPVIVKYHGSESRARPWRDSPPDSHLDRVDRINASRMFIVGQQVRETDEVPEFYFDVVGSTGNIYKVKIGKLPSCDCPDALFRARGECKHIIYVLLKALNARPELRYQISFVPSELREMYEGSLMSMFEGNGAEDHDHDGKRKPLEGACPICFMDFEAKDKTVWCQTGCGNNVHEVCFKKWASVSLSSQGSIRCVYCRTNWPTPGSNPNVENLRKNGTIGREGYVNVAEQFGLSPKRVSSVYSSSSTAQRSRSSGQPHDDAEPPSN</sequence>
<dbReference type="PANTHER" id="PTHR21540">
    <property type="entry name" value="RING FINGER AND SWIM DOMAIN-CONTAINING PROTEIN 2"/>
    <property type="match status" value="1"/>
</dbReference>